<dbReference type="Pfam" id="PF04055">
    <property type="entry name" value="Radical_SAM"/>
    <property type="match status" value="1"/>
</dbReference>
<dbReference type="AlphaFoldDB" id="A0A1T4SAS6"/>
<dbReference type="InterPro" id="IPR007197">
    <property type="entry name" value="rSAM"/>
</dbReference>
<dbReference type="CDD" id="cd01335">
    <property type="entry name" value="Radical_SAM"/>
    <property type="match status" value="1"/>
</dbReference>
<feature type="transmembrane region" description="Helical" evidence="7">
    <location>
        <begin position="21"/>
        <end position="42"/>
    </location>
</feature>
<evidence type="ECO:0000259" key="8">
    <source>
        <dbReference type="Pfam" id="PF04055"/>
    </source>
</evidence>
<dbReference type="InterPro" id="IPR029052">
    <property type="entry name" value="Metallo-depent_PP-like"/>
</dbReference>
<dbReference type="GO" id="GO:0003824">
    <property type="term" value="F:catalytic activity"/>
    <property type="evidence" value="ECO:0007669"/>
    <property type="project" value="InterPro"/>
</dbReference>
<evidence type="ECO:0000256" key="5">
    <source>
        <dbReference type="ARBA" id="ARBA00023004"/>
    </source>
</evidence>
<reference evidence="11" key="1">
    <citation type="submission" date="2017-02" db="EMBL/GenBank/DDBJ databases">
        <authorList>
            <person name="Varghese N."/>
            <person name="Submissions S."/>
        </authorList>
    </citation>
    <scope>NUCLEOTIDE SEQUENCE [LARGE SCALE GENOMIC DNA]</scope>
    <source>
        <strain evidence="11">ATCC 27094</strain>
    </source>
</reference>
<evidence type="ECO:0000313" key="11">
    <source>
        <dbReference type="Proteomes" id="UP000190092"/>
    </source>
</evidence>
<comment type="cofactor">
    <cofactor evidence="1">
        <name>[4Fe-4S] cluster</name>
        <dbReference type="ChEBI" id="CHEBI:49883"/>
    </cofactor>
</comment>
<dbReference type="EMBL" id="FUWJ01000007">
    <property type="protein sequence ID" value="SKA24951.1"/>
    <property type="molecule type" value="Genomic_DNA"/>
</dbReference>
<proteinExistence type="inferred from homology"/>
<keyword evidence="11" id="KW-1185">Reference proteome</keyword>
<keyword evidence="5" id="KW-0408">Iron</keyword>
<dbReference type="SUPFAM" id="SSF102114">
    <property type="entry name" value="Radical SAM enzymes"/>
    <property type="match status" value="1"/>
</dbReference>
<feature type="domain" description="Calcineurin-like phosphoesterase" evidence="9">
    <location>
        <begin position="57"/>
        <end position="220"/>
    </location>
</feature>
<keyword evidence="7" id="KW-0812">Transmembrane</keyword>
<gene>
    <name evidence="10" type="ORF">SAMN02745126_04473</name>
</gene>
<dbReference type="Proteomes" id="UP000190092">
    <property type="component" value="Unassembled WGS sequence"/>
</dbReference>
<dbReference type="InterPro" id="IPR050377">
    <property type="entry name" value="Radical_SAM_PqqE_MftC-like"/>
</dbReference>
<dbReference type="Pfam" id="PF12850">
    <property type="entry name" value="Metallophos_2"/>
    <property type="match status" value="1"/>
</dbReference>
<comment type="similarity">
    <text evidence="2">Belongs to the metallophosphoesterase superfamily. YfcE family.</text>
</comment>
<dbReference type="SUPFAM" id="SSF56300">
    <property type="entry name" value="Metallo-dependent phosphatases"/>
    <property type="match status" value="1"/>
</dbReference>
<sequence>MHGDVRLEETARTAAMRAGKGAFSLLAAASPVLVFGGCYSNLEATQALRAKAARLGIRPEHTICTGDVVAYCADARETVALIRDWGIHVVKGNCEESLGSQKDDCGCGFADGTACDQLSAAWYAHANAEITDEQREWMRTLPRRIDLLLGGRRVAVVHGSVDSINRFVFASTPWSEKERQIALAACDGVIGGHCGIPFTHAVEGKLWHNAGAIGIPANDGTPRGWYSLLIPTDGGIQIRTEALDYDAPSAAAKVRRRGLPEGYAAALETGLWPSCDVLPAAELRVRGRAIPAGATIWNGASASWPAMVVEAHPAGVKFGDPEITLSRERRASVQLKTLETLWFNTGTLCNLACENCYIESTPKNDRLVYLTRAEVRRFLAEAAGRDPRPVEIGFTGGEPFMNPDILGMIEDSLAGGFTVLVLTNAMRPMQRHLKPLRDLNRRFPGQLALRVSLDHYDQEGHEQLRGSFTWEKTIEGLLWLAGNGFDLSVAGRTVWREPEAATRAGYRALFTELGVAIDAEDPLRLVLFPEMTANDDVPEITEQCWGTLGKSPEAVMCANSRMVVKRKGADQPCVVSCTLLPYDSAFELGATLADAARPVKLNHRYCAQFCVLGGASCSAHR</sequence>
<dbReference type="InterPro" id="IPR013785">
    <property type="entry name" value="Aldolase_TIM"/>
</dbReference>
<dbReference type="Gene3D" id="3.20.20.70">
    <property type="entry name" value="Aldolase class I"/>
    <property type="match status" value="1"/>
</dbReference>
<dbReference type="STRING" id="225324.SAMN02745126_04473"/>
<keyword evidence="6" id="KW-0411">Iron-sulfur</keyword>
<dbReference type="PANTHER" id="PTHR11228:SF7">
    <property type="entry name" value="PQQA PEPTIDE CYCLASE"/>
    <property type="match status" value="1"/>
</dbReference>
<evidence type="ECO:0000256" key="2">
    <source>
        <dbReference type="ARBA" id="ARBA00008950"/>
    </source>
</evidence>
<evidence type="ECO:0000313" key="10">
    <source>
        <dbReference type="EMBL" id="SKA24951.1"/>
    </source>
</evidence>
<keyword evidence="4" id="KW-0479">Metal-binding</keyword>
<name>A0A1T4SAS6_9HYPH</name>
<dbReference type="GO" id="GO:0046872">
    <property type="term" value="F:metal ion binding"/>
    <property type="evidence" value="ECO:0007669"/>
    <property type="project" value="UniProtKB-KW"/>
</dbReference>
<dbReference type="PANTHER" id="PTHR11228">
    <property type="entry name" value="RADICAL SAM DOMAIN PROTEIN"/>
    <property type="match status" value="1"/>
</dbReference>
<keyword evidence="3" id="KW-0949">S-adenosyl-L-methionine</keyword>
<protein>
    <submittedName>
        <fullName evidence="10">4Fe-4S single cluster domain-containing protein</fullName>
    </submittedName>
</protein>
<evidence type="ECO:0000256" key="1">
    <source>
        <dbReference type="ARBA" id="ARBA00001966"/>
    </source>
</evidence>
<accession>A0A1T4SAS6</accession>
<evidence type="ECO:0000256" key="4">
    <source>
        <dbReference type="ARBA" id="ARBA00022723"/>
    </source>
</evidence>
<feature type="domain" description="Radical SAM core" evidence="8">
    <location>
        <begin position="344"/>
        <end position="487"/>
    </location>
</feature>
<evidence type="ECO:0000256" key="3">
    <source>
        <dbReference type="ARBA" id="ARBA00022691"/>
    </source>
</evidence>
<evidence type="ECO:0000256" key="6">
    <source>
        <dbReference type="ARBA" id="ARBA00023014"/>
    </source>
</evidence>
<dbReference type="Gene3D" id="3.60.21.10">
    <property type="match status" value="1"/>
</dbReference>
<keyword evidence="7" id="KW-1133">Transmembrane helix</keyword>
<evidence type="ECO:0000256" key="7">
    <source>
        <dbReference type="SAM" id="Phobius"/>
    </source>
</evidence>
<evidence type="ECO:0000259" key="9">
    <source>
        <dbReference type="Pfam" id="PF12850"/>
    </source>
</evidence>
<dbReference type="CDD" id="cd00838">
    <property type="entry name" value="MPP_superfamily"/>
    <property type="match status" value="1"/>
</dbReference>
<dbReference type="GO" id="GO:0051536">
    <property type="term" value="F:iron-sulfur cluster binding"/>
    <property type="evidence" value="ECO:0007669"/>
    <property type="project" value="UniProtKB-KW"/>
</dbReference>
<organism evidence="10 11">
    <name type="scientific">Enhydrobacter aerosaccus</name>
    <dbReference type="NCBI Taxonomy" id="225324"/>
    <lineage>
        <taxon>Bacteria</taxon>
        <taxon>Pseudomonadati</taxon>
        <taxon>Pseudomonadota</taxon>
        <taxon>Alphaproteobacteria</taxon>
        <taxon>Hyphomicrobiales</taxon>
        <taxon>Enhydrobacter</taxon>
    </lineage>
</organism>
<dbReference type="InterPro" id="IPR058240">
    <property type="entry name" value="rSAM_sf"/>
</dbReference>
<dbReference type="SFLD" id="SFLDS00029">
    <property type="entry name" value="Radical_SAM"/>
    <property type="match status" value="1"/>
</dbReference>
<dbReference type="InterPro" id="IPR024654">
    <property type="entry name" value="Calcineurin-like_PHP_lpxH"/>
</dbReference>
<dbReference type="SFLD" id="SFLDG01067">
    <property type="entry name" value="SPASM/twitch_domain_containing"/>
    <property type="match status" value="1"/>
</dbReference>
<keyword evidence="7" id="KW-0472">Membrane</keyword>